<dbReference type="InterPro" id="IPR011051">
    <property type="entry name" value="RmlC_Cupin_sf"/>
</dbReference>
<comment type="caution">
    <text evidence="1">The sequence shown here is derived from an EMBL/GenBank/DDBJ whole genome shotgun (WGS) entry which is preliminary data.</text>
</comment>
<dbReference type="SUPFAM" id="SSF51182">
    <property type="entry name" value="RmlC-like cupins"/>
    <property type="match status" value="1"/>
</dbReference>
<dbReference type="Proteomes" id="UP000739565">
    <property type="component" value="Unassembled WGS sequence"/>
</dbReference>
<dbReference type="Gene3D" id="2.60.120.10">
    <property type="entry name" value="Jelly Rolls"/>
    <property type="match status" value="1"/>
</dbReference>
<dbReference type="RefSeq" id="WP_259660899.1">
    <property type="nucleotide sequence ID" value="NZ_JAHXRI010000006.1"/>
</dbReference>
<evidence type="ECO:0000313" key="2">
    <source>
        <dbReference type="Proteomes" id="UP000739565"/>
    </source>
</evidence>
<evidence type="ECO:0008006" key="3">
    <source>
        <dbReference type="Google" id="ProtNLM"/>
    </source>
</evidence>
<reference evidence="1" key="1">
    <citation type="submission" date="2021-07" db="EMBL/GenBank/DDBJ databases">
        <title>New genus and species of the family Alcaligenaceae.</title>
        <authorList>
            <person name="Hahn M.W."/>
        </authorList>
    </citation>
    <scope>NUCLEOTIDE SEQUENCE</scope>
    <source>
        <strain evidence="1">LF4-65</strain>
    </source>
</reference>
<proteinExistence type="predicted"/>
<dbReference type="InterPro" id="IPR014710">
    <property type="entry name" value="RmlC-like_jellyroll"/>
</dbReference>
<evidence type="ECO:0000313" key="1">
    <source>
        <dbReference type="EMBL" id="MBZ1350524.1"/>
    </source>
</evidence>
<accession>A0A953T796</accession>
<gene>
    <name evidence="1" type="ORF">KZZ10_07675</name>
</gene>
<organism evidence="1 2">
    <name type="scientific">Zwartia hollandica</name>
    <dbReference type="NCBI Taxonomy" id="324606"/>
    <lineage>
        <taxon>Bacteria</taxon>
        <taxon>Pseudomonadati</taxon>
        <taxon>Pseudomonadota</taxon>
        <taxon>Betaproteobacteria</taxon>
        <taxon>Burkholderiales</taxon>
        <taxon>Alcaligenaceae</taxon>
        <taxon>Zwartia</taxon>
    </lineage>
</organism>
<sequence>MGHTLEQFSRQCHDFLKNNPGPAGREKVAGLLKEILLDKEFIEKHLHANVGEREVIYEDPELGFCVVAHNYPGAKNSTPHDHAHSWAIYGQARGETEMCDYELIEAATADKPGKVKLTKRYKLVPGVAHVYNEGDLHSPERKASTSLIRVEGTNMAKVTRFKFEAI</sequence>
<dbReference type="EMBL" id="JAHXRI010000006">
    <property type="protein sequence ID" value="MBZ1350524.1"/>
    <property type="molecule type" value="Genomic_DNA"/>
</dbReference>
<name>A0A953T796_9BURK</name>
<dbReference type="AlphaFoldDB" id="A0A953T796"/>
<protein>
    <recommendedName>
        <fullName evidence="3">Cysteine dioxygenase</fullName>
    </recommendedName>
</protein>
<keyword evidence="2" id="KW-1185">Reference proteome</keyword>